<organism evidence="2 3">
    <name type="scientific">Pyricularia grisea</name>
    <name type="common">Crabgrass-specific blast fungus</name>
    <name type="synonym">Magnaporthe grisea</name>
    <dbReference type="NCBI Taxonomy" id="148305"/>
    <lineage>
        <taxon>Eukaryota</taxon>
        <taxon>Fungi</taxon>
        <taxon>Dikarya</taxon>
        <taxon>Ascomycota</taxon>
        <taxon>Pezizomycotina</taxon>
        <taxon>Sordariomycetes</taxon>
        <taxon>Sordariomycetidae</taxon>
        <taxon>Magnaporthales</taxon>
        <taxon>Pyriculariaceae</taxon>
        <taxon>Pyricularia</taxon>
    </lineage>
</organism>
<evidence type="ECO:0000313" key="2">
    <source>
        <dbReference type="EMBL" id="KAI6293125.1"/>
    </source>
</evidence>
<accession>A0ABQ8NAM5</accession>
<feature type="region of interest" description="Disordered" evidence="1">
    <location>
        <begin position="41"/>
        <end position="66"/>
    </location>
</feature>
<keyword evidence="3" id="KW-1185">Reference proteome</keyword>
<comment type="caution">
    <text evidence="2">The sequence shown here is derived from an EMBL/GenBank/DDBJ whole genome shotgun (WGS) entry which is preliminary data.</text>
</comment>
<sequence>MNCPSRTDEPPLTDHPTWNQNPPFLSGDLTTCQDLNGIANAREHRDGSGGAAVTDDERGGNGMRRDGWAVADRMPVEAEGRKGLAWGWGSFDGMEFFFFFFFFFF</sequence>
<protein>
    <submittedName>
        <fullName evidence="2">Uncharacterized protein</fullName>
    </submittedName>
</protein>
<dbReference type="Proteomes" id="UP001059893">
    <property type="component" value="Unassembled WGS sequence"/>
</dbReference>
<evidence type="ECO:0000256" key="1">
    <source>
        <dbReference type="SAM" id="MobiDB-lite"/>
    </source>
</evidence>
<evidence type="ECO:0000313" key="3">
    <source>
        <dbReference type="Proteomes" id="UP001059893"/>
    </source>
</evidence>
<feature type="non-terminal residue" evidence="2">
    <location>
        <position position="105"/>
    </location>
</feature>
<dbReference type="EMBL" id="JABSND010000258">
    <property type="protein sequence ID" value="KAI6293125.1"/>
    <property type="molecule type" value="Genomic_DNA"/>
</dbReference>
<feature type="region of interest" description="Disordered" evidence="1">
    <location>
        <begin position="1"/>
        <end position="23"/>
    </location>
</feature>
<proteinExistence type="predicted"/>
<feature type="compositionally biased region" description="Basic and acidic residues" evidence="1">
    <location>
        <begin position="55"/>
        <end position="66"/>
    </location>
</feature>
<reference evidence="2" key="1">
    <citation type="submission" date="2021-01" db="EMBL/GenBank/DDBJ databases">
        <title>Deciphering the adaptive evolutionary patterns associated with biogeogrpahic diversity in the finger millet blast pathogen Magnaporthe oryzae in Eastern Africa.</title>
        <authorList>
            <person name="Onyema G."/>
            <person name="Shittu T.A."/>
            <person name="Dodsworth S."/>
            <person name="Devilliers S."/>
            <person name="Muthumeenakshi S."/>
            <person name="Sreenivasaprasad S."/>
        </authorList>
    </citation>
    <scope>NUCLEOTIDE SEQUENCE</scope>
    <source>
        <strain evidence="2">D15/s37</strain>
    </source>
</reference>
<gene>
    <name evidence="2" type="ORF">MCOR33_009377</name>
</gene>
<name>A0ABQ8NAM5_PYRGI</name>